<dbReference type="GO" id="GO:0043248">
    <property type="term" value="P:proteasome assembly"/>
    <property type="evidence" value="ECO:0007669"/>
    <property type="project" value="TreeGrafter"/>
</dbReference>
<evidence type="ECO:0000256" key="4">
    <source>
        <dbReference type="SAM" id="MobiDB-lite"/>
    </source>
</evidence>
<accession>A0A7S0GV98</accession>
<organism evidence="5">
    <name type="scientific">Micromonas pusilla</name>
    <name type="common">Picoplanktonic green alga</name>
    <name type="synonym">Chromulina pusilla</name>
    <dbReference type="NCBI Taxonomy" id="38833"/>
    <lineage>
        <taxon>Eukaryota</taxon>
        <taxon>Viridiplantae</taxon>
        <taxon>Chlorophyta</taxon>
        <taxon>Mamiellophyceae</taxon>
        <taxon>Mamiellales</taxon>
        <taxon>Mamiellaceae</taxon>
        <taxon>Micromonas</taxon>
    </lineage>
</organism>
<dbReference type="Gene3D" id="3.40.50.10900">
    <property type="entry name" value="PAC-like subunit"/>
    <property type="match status" value="2"/>
</dbReference>
<name>A0A7S0GV98_MICPS</name>
<dbReference type="Pfam" id="PF09754">
    <property type="entry name" value="PAC2"/>
    <property type="match status" value="1"/>
</dbReference>
<protein>
    <recommendedName>
        <fullName evidence="1">Proteasome assembly chaperone 2</fullName>
    </recommendedName>
</protein>
<comment type="similarity">
    <text evidence="3">Belongs to the PSMG2 family.</text>
</comment>
<dbReference type="GO" id="GO:0005634">
    <property type="term" value="C:nucleus"/>
    <property type="evidence" value="ECO:0007669"/>
    <property type="project" value="TreeGrafter"/>
</dbReference>
<proteinExistence type="inferred from homology"/>
<feature type="region of interest" description="Disordered" evidence="4">
    <location>
        <begin position="74"/>
        <end position="110"/>
    </location>
</feature>
<evidence type="ECO:0000256" key="3">
    <source>
        <dbReference type="ARBA" id="ARBA00025745"/>
    </source>
</evidence>
<keyword evidence="2" id="KW-0143">Chaperone</keyword>
<reference evidence="5" key="1">
    <citation type="submission" date="2021-01" db="EMBL/GenBank/DDBJ databases">
        <authorList>
            <person name="Corre E."/>
            <person name="Pelletier E."/>
            <person name="Niang G."/>
            <person name="Scheremetjew M."/>
            <person name="Finn R."/>
            <person name="Kale V."/>
            <person name="Holt S."/>
            <person name="Cochrane G."/>
            <person name="Meng A."/>
            <person name="Brown T."/>
            <person name="Cohen L."/>
        </authorList>
    </citation>
    <scope>NUCLEOTIDE SEQUENCE</scope>
    <source>
        <strain evidence="5">CCAC1681</strain>
    </source>
</reference>
<dbReference type="GO" id="GO:0005829">
    <property type="term" value="C:cytosol"/>
    <property type="evidence" value="ECO:0007669"/>
    <property type="project" value="TreeGrafter"/>
</dbReference>
<gene>
    <name evidence="5" type="ORF">MSP1401_LOCUS7430</name>
</gene>
<dbReference type="EMBL" id="HBEN01008940">
    <property type="protein sequence ID" value="CAD8442520.1"/>
    <property type="molecule type" value="Transcribed_RNA"/>
</dbReference>
<dbReference type="InterPro" id="IPR016562">
    <property type="entry name" value="Proteasome_assmbl_chp_2_euk"/>
</dbReference>
<dbReference type="AlphaFoldDB" id="A0A7S0GV98"/>
<dbReference type="PANTHER" id="PTHR12970">
    <property type="entry name" value="PROTEASOME ASSEMBLY CHAPERONE 2"/>
    <property type="match status" value="1"/>
</dbReference>
<dbReference type="PANTHER" id="PTHR12970:SF1">
    <property type="entry name" value="PROTEASOME ASSEMBLY CHAPERONE 2"/>
    <property type="match status" value="1"/>
</dbReference>
<sequence length="336" mass="35409">MEYFPSHAGGDRAAFAGKTLVLPAVGHGNVGQLAVDLMIQTLVVDRLASGTSRLGCLDHPSVLPCVGTDAFAPIGGNRGTREQRGAPVPTPGPTNGAGPHRSCRDPSGSLATSLELHGDETALPGVVFLQQRGDVVCGGSNRFAIDLADFIETCKFGKVVVIASLPSTAQNGSGETIGDTRFRHARVVETSGGEMTEATFAFATHEDLRWTKLGACTIEPDSVPTDAPDKFSLPPWSLLRALAKVSSRKNTRGEKIELGIDVSCLVAVCSEGDNSDDAARAAETTSLFLEIQGARSHDVQEGLLRRSGPLLRETWSVPSSWRGAYGRGAAKRAMFA</sequence>
<dbReference type="InterPro" id="IPR038389">
    <property type="entry name" value="PSMG2_sf"/>
</dbReference>
<evidence type="ECO:0000256" key="1">
    <source>
        <dbReference type="ARBA" id="ARBA00019186"/>
    </source>
</evidence>
<evidence type="ECO:0000313" key="5">
    <source>
        <dbReference type="EMBL" id="CAD8442520.1"/>
    </source>
</evidence>
<dbReference type="InterPro" id="IPR019151">
    <property type="entry name" value="Proteasome_assmbl_chaperone_2"/>
</dbReference>
<evidence type="ECO:0000256" key="2">
    <source>
        <dbReference type="ARBA" id="ARBA00023186"/>
    </source>
</evidence>